<dbReference type="EMBL" id="JGYV01000005">
    <property type="protein sequence ID" value="KFI64272.1"/>
    <property type="molecule type" value="Genomic_DNA"/>
</dbReference>
<dbReference type="OrthoDB" id="9179784at2"/>
<name>A0A087AZS2_9BIFI</name>
<evidence type="ECO:0000256" key="1">
    <source>
        <dbReference type="SAM" id="Coils"/>
    </source>
</evidence>
<feature type="coiled-coil region" evidence="1">
    <location>
        <begin position="387"/>
        <end position="421"/>
    </location>
</feature>
<evidence type="ECO:0000313" key="2">
    <source>
        <dbReference type="EMBL" id="KFI64272.1"/>
    </source>
</evidence>
<protein>
    <submittedName>
        <fullName evidence="2">Glycosyl transferase family protein</fullName>
    </submittedName>
</protein>
<dbReference type="GO" id="GO:0016740">
    <property type="term" value="F:transferase activity"/>
    <property type="evidence" value="ECO:0007669"/>
    <property type="project" value="UniProtKB-KW"/>
</dbReference>
<proteinExistence type="predicted"/>
<comment type="caution">
    <text evidence="2">The sequence shown here is derived from an EMBL/GenBank/DDBJ whole genome shotgun (WGS) entry which is preliminary data.</text>
</comment>
<reference evidence="2 3" key="1">
    <citation type="submission" date="2014-03" db="EMBL/GenBank/DDBJ databases">
        <title>Genomics of Bifidobacteria.</title>
        <authorList>
            <person name="Ventura M."/>
            <person name="Milani C."/>
            <person name="Lugli G.A."/>
        </authorList>
    </citation>
    <scope>NUCLEOTIDE SEQUENCE [LARGE SCALE GENOMIC DNA]</scope>
    <source>
        <strain evidence="2 3">LMG 10738</strain>
    </source>
</reference>
<dbReference type="RefSeq" id="WP_051920771.1">
    <property type="nucleotide sequence ID" value="NZ_JGYV01000005.1"/>
</dbReference>
<gene>
    <name evidence="2" type="ORF">BCUN_2137</name>
</gene>
<dbReference type="AlphaFoldDB" id="A0A087AZS2"/>
<keyword evidence="1" id="KW-0175">Coiled coil</keyword>
<dbReference type="eggNOG" id="COG0457">
    <property type="taxonomic scope" value="Bacteria"/>
</dbReference>
<sequence length="452" mass="50781">MLLKDTRILITHTLISNIMGSTVVCAQIAEALQNMGADVTILTSAYTGPARVMFETRGLNVVVGEGEDFDPFDFDYVWVHSQLLPLGFVRALAEVSRNGVPEGKPLPAFVFNHMSALDIAPDEHPYIPLLEESLASAEVFVSPEAQDALQSEYDADANRDVPQVIVPNPAPESYCHPDKASSHASHLRRIAIVSNHVPDELDKAKTILEADGIVVDIIGESGIVTEVTPELIGRYDAVVTIGKTVQYCMMSATPVFVYDRFGGFGYLNTQNFEACAYANFSGRGGTVMASDDIARCLVEDYAAACDFADSHCAEWRGQYGLSAVLSRLFLDVKPRDSIHFPYETYDMSLMHQMRFAWRYYRAWDYEIWVNGQMRERERQVSDLQHAEAESKRTIEEQRSRMADLRHELDHAYSENQRLQAEAGRIYASHSYRLGHALLKPMHLLERMMQKDA</sequence>
<keyword evidence="2" id="KW-0808">Transferase</keyword>
<accession>A0A087AZS2</accession>
<dbReference type="STRING" id="1688.BCUN_2137"/>
<organism evidence="2 3">
    <name type="scientific">Bifidobacterium cuniculi</name>
    <dbReference type="NCBI Taxonomy" id="1688"/>
    <lineage>
        <taxon>Bacteria</taxon>
        <taxon>Bacillati</taxon>
        <taxon>Actinomycetota</taxon>
        <taxon>Actinomycetes</taxon>
        <taxon>Bifidobacteriales</taxon>
        <taxon>Bifidobacteriaceae</taxon>
        <taxon>Bifidobacterium</taxon>
    </lineage>
</organism>
<dbReference type="Proteomes" id="UP000029067">
    <property type="component" value="Unassembled WGS sequence"/>
</dbReference>
<dbReference type="SUPFAM" id="SSF53756">
    <property type="entry name" value="UDP-Glycosyltransferase/glycogen phosphorylase"/>
    <property type="match status" value="1"/>
</dbReference>
<evidence type="ECO:0000313" key="3">
    <source>
        <dbReference type="Proteomes" id="UP000029067"/>
    </source>
</evidence>
<keyword evidence="3" id="KW-1185">Reference proteome</keyword>